<evidence type="ECO:0000256" key="2">
    <source>
        <dbReference type="SAM" id="Phobius"/>
    </source>
</evidence>
<keyword evidence="2" id="KW-0812">Transmembrane</keyword>
<accession>A0A2Z6SAB6</accession>
<feature type="transmembrane region" description="Helical" evidence="2">
    <location>
        <begin position="133"/>
        <end position="158"/>
    </location>
</feature>
<organism evidence="3 4">
    <name type="scientific">Rhizophagus clarus</name>
    <dbReference type="NCBI Taxonomy" id="94130"/>
    <lineage>
        <taxon>Eukaryota</taxon>
        <taxon>Fungi</taxon>
        <taxon>Fungi incertae sedis</taxon>
        <taxon>Mucoromycota</taxon>
        <taxon>Glomeromycotina</taxon>
        <taxon>Glomeromycetes</taxon>
        <taxon>Glomerales</taxon>
        <taxon>Glomeraceae</taxon>
        <taxon>Rhizophagus</taxon>
    </lineage>
</organism>
<proteinExistence type="predicted"/>
<sequence length="309" mass="35380">MSEKPFPIDAFLKSPFPDGLISISPWDFGSFEPLTYIYFNIAFVIIAYPLYRIIGGFFNWEMDVKTPSNHFGDMMALVRYGFIVFVLGGYAKTFNWITILSFYIALFGFALLAELPFAKQSLVTWRNWSIKMWILIIVAVCAVLVMTGFHIYLAILLMNVNKFREKNDVYIAWYLGCLVIIPILMTFAFIAEQEQNTRFLTKFFLKVISIFKRNSQKQLPPTNENGSETQQQQTDTEAQAATTGTTSGAEPQPYNKKARVHLHHWQIFYSLAFFTRFNHPVSQVAGGITLGIYTQGIGAYGPDSYLEEY</sequence>
<evidence type="ECO:0000313" key="3">
    <source>
        <dbReference type="EMBL" id="GBC08075.1"/>
    </source>
</evidence>
<feature type="transmembrane region" description="Helical" evidence="2">
    <location>
        <begin position="170"/>
        <end position="191"/>
    </location>
</feature>
<feature type="transmembrane region" description="Helical" evidence="2">
    <location>
        <begin position="34"/>
        <end position="51"/>
    </location>
</feature>
<keyword evidence="2" id="KW-1133">Transmembrane helix</keyword>
<keyword evidence="4" id="KW-1185">Reference proteome</keyword>
<dbReference type="AlphaFoldDB" id="A0A2Z6SAB6"/>
<dbReference type="EMBL" id="BEXD01004192">
    <property type="protein sequence ID" value="GBC08075.1"/>
    <property type="molecule type" value="Genomic_DNA"/>
</dbReference>
<evidence type="ECO:0000256" key="1">
    <source>
        <dbReference type="SAM" id="MobiDB-lite"/>
    </source>
</evidence>
<feature type="region of interest" description="Disordered" evidence="1">
    <location>
        <begin position="218"/>
        <end position="253"/>
    </location>
</feature>
<keyword evidence="2" id="KW-0472">Membrane</keyword>
<name>A0A2Z6SAB6_9GLOM</name>
<feature type="transmembrane region" description="Helical" evidence="2">
    <location>
        <begin position="71"/>
        <end position="90"/>
    </location>
</feature>
<protein>
    <submittedName>
        <fullName evidence="3">Uncharacterized protein</fullName>
    </submittedName>
</protein>
<dbReference type="Proteomes" id="UP000247702">
    <property type="component" value="Unassembled WGS sequence"/>
</dbReference>
<gene>
    <name evidence="3" type="ORF">RclHR1_00790025</name>
</gene>
<comment type="caution">
    <text evidence="3">The sequence shown here is derived from an EMBL/GenBank/DDBJ whole genome shotgun (WGS) entry which is preliminary data.</text>
</comment>
<evidence type="ECO:0000313" key="4">
    <source>
        <dbReference type="Proteomes" id="UP000247702"/>
    </source>
</evidence>
<feature type="compositionally biased region" description="Low complexity" evidence="1">
    <location>
        <begin position="226"/>
        <end position="250"/>
    </location>
</feature>
<reference evidence="3 4" key="1">
    <citation type="submission" date="2017-11" db="EMBL/GenBank/DDBJ databases">
        <title>The genome of Rhizophagus clarus HR1 reveals common genetic basis of auxotrophy among arbuscular mycorrhizal fungi.</title>
        <authorList>
            <person name="Kobayashi Y."/>
        </authorList>
    </citation>
    <scope>NUCLEOTIDE SEQUENCE [LARGE SCALE GENOMIC DNA]</scope>
    <source>
        <strain evidence="3 4">HR1</strain>
    </source>
</reference>